<sequence length="158" mass="15878">MITERPAIGMPRPSELRGPRHLVWLALLLLGLVFTHGANREGPLPHFTAATAAAGIPGHAPPAAAEPAPATATMTSRQAATPFGTHAGLFGHSDGSAHPAERCMPGQPQLNSGTPGPGSGPPAPGAVIDRATRPIAADAVGPHAPAPHCAPVTGILRI</sequence>
<gene>
    <name evidence="2" type="ORF">FQU76_32790</name>
</gene>
<dbReference type="KEGG" id="sqz:FQU76_32790"/>
<protein>
    <submittedName>
        <fullName evidence="2">Uncharacterized protein</fullName>
    </submittedName>
</protein>
<dbReference type="Proteomes" id="UP000320580">
    <property type="component" value="Chromosome"/>
</dbReference>
<keyword evidence="3" id="KW-1185">Reference proteome</keyword>
<feature type="region of interest" description="Disordered" evidence="1">
    <location>
        <begin position="83"/>
        <end position="128"/>
    </location>
</feature>
<dbReference type="EMBL" id="CP042266">
    <property type="protein sequence ID" value="QDY80503.1"/>
    <property type="molecule type" value="Genomic_DNA"/>
</dbReference>
<name>A0A5B8JRU1_9ACTN</name>
<evidence type="ECO:0000256" key="1">
    <source>
        <dbReference type="SAM" id="MobiDB-lite"/>
    </source>
</evidence>
<accession>A0A5B8JRU1</accession>
<dbReference type="AlphaFoldDB" id="A0A5B8JRU1"/>
<proteinExistence type="predicted"/>
<evidence type="ECO:0000313" key="2">
    <source>
        <dbReference type="EMBL" id="QDY80503.1"/>
    </source>
</evidence>
<dbReference type="OrthoDB" id="4226566at2"/>
<organism evidence="2 3">
    <name type="scientific">Streptomyces qinzhouensis</name>
    <dbReference type="NCBI Taxonomy" id="2599401"/>
    <lineage>
        <taxon>Bacteria</taxon>
        <taxon>Bacillati</taxon>
        <taxon>Actinomycetota</taxon>
        <taxon>Actinomycetes</taxon>
        <taxon>Kitasatosporales</taxon>
        <taxon>Streptomycetaceae</taxon>
        <taxon>Streptomyces</taxon>
    </lineage>
</organism>
<evidence type="ECO:0000313" key="3">
    <source>
        <dbReference type="Proteomes" id="UP000320580"/>
    </source>
</evidence>
<reference evidence="2 3" key="1">
    <citation type="submission" date="2019-07" db="EMBL/GenBank/DDBJ databases">
        <authorList>
            <person name="Zhu P."/>
        </authorList>
    </citation>
    <scope>NUCLEOTIDE SEQUENCE [LARGE SCALE GENOMIC DNA]</scope>
    <source>
        <strain evidence="2 3">SSL-25</strain>
    </source>
</reference>
<dbReference type="RefSeq" id="WP_146483896.1">
    <property type="nucleotide sequence ID" value="NZ_CP042266.1"/>
</dbReference>